<reference evidence="1" key="1">
    <citation type="thesis" date="2020" institute="ProQuest LLC" country="789 East Eisenhower Parkway, Ann Arbor, MI, USA">
        <title>Comparative Genomics and Chromosome Evolution.</title>
        <authorList>
            <person name="Mudd A.B."/>
        </authorList>
    </citation>
    <scope>NUCLEOTIDE SEQUENCE</scope>
    <source>
        <strain evidence="1">HN-11 Male</strain>
        <tissue evidence="1">Kidney and liver</tissue>
    </source>
</reference>
<dbReference type="EMBL" id="WNTK01021991">
    <property type="protein sequence ID" value="KAG9461412.1"/>
    <property type="molecule type" value="Genomic_DNA"/>
</dbReference>
<gene>
    <name evidence="1" type="ORF">GDO78_016947</name>
</gene>
<keyword evidence="2" id="KW-1185">Reference proteome</keyword>
<sequence length="69" mass="7339">MAPRMSPRNPNFSRVAKANPQWSLSKAFSASRANSIAGVRSASATATKLKTLLVPSDACLPLVKPTWSP</sequence>
<protein>
    <submittedName>
        <fullName evidence="1">Uncharacterized protein</fullName>
    </submittedName>
</protein>
<comment type="caution">
    <text evidence="1">The sequence shown here is derived from an EMBL/GenBank/DDBJ whole genome shotgun (WGS) entry which is preliminary data.</text>
</comment>
<organism evidence="1 2">
    <name type="scientific">Eleutherodactylus coqui</name>
    <name type="common">Puerto Rican coqui</name>
    <dbReference type="NCBI Taxonomy" id="57060"/>
    <lineage>
        <taxon>Eukaryota</taxon>
        <taxon>Metazoa</taxon>
        <taxon>Chordata</taxon>
        <taxon>Craniata</taxon>
        <taxon>Vertebrata</taxon>
        <taxon>Euteleostomi</taxon>
        <taxon>Amphibia</taxon>
        <taxon>Batrachia</taxon>
        <taxon>Anura</taxon>
        <taxon>Neobatrachia</taxon>
        <taxon>Hyloidea</taxon>
        <taxon>Eleutherodactylidae</taxon>
        <taxon>Eleutherodactylinae</taxon>
        <taxon>Eleutherodactylus</taxon>
        <taxon>Eleutherodactylus</taxon>
    </lineage>
</organism>
<accession>A0A8J6E658</accession>
<evidence type="ECO:0000313" key="1">
    <source>
        <dbReference type="EMBL" id="KAG9461412.1"/>
    </source>
</evidence>
<evidence type="ECO:0000313" key="2">
    <source>
        <dbReference type="Proteomes" id="UP000770717"/>
    </source>
</evidence>
<dbReference type="AlphaFoldDB" id="A0A8J6E658"/>
<dbReference type="Proteomes" id="UP000770717">
    <property type="component" value="Unassembled WGS sequence"/>
</dbReference>
<name>A0A8J6E658_ELECQ</name>
<proteinExistence type="predicted"/>